<dbReference type="EMBL" id="NJGI01000004">
    <property type="protein sequence ID" value="PGH20859.1"/>
    <property type="molecule type" value="Genomic_DNA"/>
</dbReference>
<dbReference type="Proteomes" id="UP000222862">
    <property type="component" value="Unassembled WGS sequence"/>
</dbReference>
<dbReference type="AlphaFoldDB" id="A0A2B7YIG1"/>
<dbReference type="GO" id="GO:0003677">
    <property type="term" value="F:DNA binding"/>
    <property type="evidence" value="ECO:0007669"/>
    <property type="project" value="InterPro"/>
</dbReference>
<protein>
    <submittedName>
        <fullName evidence="2">Transcriptional regulator</fullName>
    </submittedName>
</protein>
<dbReference type="PROSITE" id="PS50943">
    <property type="entry name" value="HTH_CROC1"/>
    <property type="match status" value="1"/>
</dbReference>
<dbReference type="SUPFAM" id="SSF47413">
    <property type="entry name" value="lambda repressor-like DNA-binding domains"/>
    <property type="match status" value="1"/>
</dbReference>
<evidence type="ECO:0000259" key="1">
    <source>
        <dbReference type="PROSITE" id="PS50943"/>
    </source>
</evidence>
<dbReference type="RefSeq" id="WP_005908606.1">
    <property type="nucleotide sequence ID" value="NZ_NJGI01000004.1"/>
</dbReference>
<name>A0A2B7YIG1_FUSNP</name>
<accession>A0A2B7YIG1</accession>
<dbReference type="SMART" id="SM00530">
    <property type="entry name" value="HTH_XRE"/>
    <property type="match status" value="1"/>
</dbReference>
<dbReference type="InterPro" id="IPR010982">
    <property type="entry name" value="Lambda_DNA-bd_dom_sf"/>
</dbReference>
<proteinExistence type="predicted"/>
<dbReference type="CDD" id="cd00093">
    <property type="entry name" value="HTH_XRE"/>
    <property type="match status" value="1"/>
</dbReference>
<dbReference type="Gene3D" id="1.10.260.40">
    <property type="entry name" value="lambda repressor-like DNA-binding domains"/>
    <property type="match status" value="1"/>
</dbReference>
<evidence type="ECO:0000313" key="2">
    <source>
        <dbReference type="EMBL" id="PGH20859.1"/>
    </source>
</evidence>
<feature type="domain" description="HTH cro/C1-type" evidence="1">
    <location>
        <begin position="7"/>
        <end position="62"/>
    </location>
</feature>
<reference evidence="2 3" key="1">
    <citation type="submission" date="2017-06" db="EMBL/GenBank/DDBJ databases">
        <title>Genome sequencing of Fusobacterium nucleatum subsp. polymorphum KCOM 1232 (=ChDC F37).</title>
        <authorList>
            <person name="Kook J.-K."/>
            <person name="Park S.-N."/>
            <person name="Lim Y.K."/>
            <person name="Roh H."/>
        </authorList>
    </citation>
    <scope>NUCLEOTIDE SEQUENCE [LARGE SCALE GENOMIC DNA]</scope>
    <source>
        <strain evidence="3">KCOM 1232 ( ChDC F37)</strain>
    </source>
</reference>
<evidence type="ECO:0000313" key="3">
    <source>
        <dbReference type="Proteomes" id="UP000222862"/>
    </source>
</evidence>
<organism evidence="2 3">
    <name type="scientific">Fusobacterium nucleatum subsp. polymorphum</name>
    <name type="common">Fusobacterium polymorphum</name>
    <dbReference type="NCBI Taxonomy" id="76857"/>
    <lineage>
        <taxon>Bacteria</taxon>
        <taxon>Fusobacteriati</taxon>
        <taxon>Fusobacteriota</taxon>
        <taxon>Fusobacteriia</taxon>
        <taxon>Fusobacteriales</taxon>
        <taxon>Fusobacteriaceae</taxon>
        <taxon>Fusobacterium</taxon>
    </lineage>
</organism>
<gene>
    <name evidence="2" type="ORF">RN96_07115</name>
</gene>
<dbReference type="InterPro" id="IPR001387">
    <property type="entry name" value="Cro/C1-type_HTH"/>
</dbReference>
<dbReference type="Pfam" id="PF01381">
    <property type="entry name" value="HTH_3"/>
    <property type="match status" value="1"/>
</dbReference>
<sequence length="67" mass="7571">MKIIWKIKEIRDKKGISQLKLSSISGVCKSNIGAIEIGVIKKPSFIDILRISKALEVDINELYEEIN</sequence>
<comment type="caution">
    <text evidence="2">The sequence shown here is derived from an EMBL/GenBank/DDBJ whole genome shotgun (WGS) entry which is preliminary data.</text>
</comment>